<name>A0A1D3CR87_9EIME</name>
<dbReference type="AlphaFoldDB" id="A0A1D3CR87"/>
<accession>A0A1D3CR87</accession>
<evidence type="ECO:0000313" key="3">
    <source>
        <dbReference type="Proteomes" id="UP000095192"/>
    </source>
</evidence>
<evidence type="ECO:0000256" key="1">
    <source>
        <dbReference type="SAM" id="MobiDB-lite"/>
    </source>
</evidence>
<feature type="region of interest" description="Disordered" evidence="1">
    <location>
        <begin position="186"/>
        <end position="212"/>
    </location>
</feature>
<dbReference type="VEuPathDB" id="ToxoDB:cyc_00681"/>
<sequence>MRRQQLIRNAIRSGSAVAAAARRVRPFTEQSQGALHLQQQQPHPEGCTSTNSDSRIALFILGKRHSNQKGLPPSKSRTAASGKASLSLSTSVRGGKTPPLRDKPPCDSRLIKIDVEGEEVLVDRYDVRLLLGNIGPFIHQNCSEERRLTALQETREIEEMRYEVMTPESMPSTHVPPSPIAVPLLLHPEGPDYTAVPPPEALDQSDNAPDLPAELRLPENLREYLVVERTAHFVREKRPPPSPPPSRHPADAKAGQCLTSATATAEADLLLSALLPPPPAAKEASDAAPSPARPDEEGGHAGEDEGDDSGEEEGTSNSSSSNPKDLTAIWRSLRLTRFSLKKPKRGAGPSTERDVQMDAEDIDAMMEALPQKPPWALPNAKLGLSKYEDDASTFPFLRPSSMDLRYFRYVLKCVEAEIQKEGFVKPQPLPGPTHNFARSFLARLQLNHHLQQRKQQLLLECRRLSEKTPETPGMGAESGVSRDGCAAAGVVAADGSS</sequence>
<feature type="region of interest" description="Disordered" evidence="1">
    <location>
        <begin position="276"/>
        <end position="326"/>
    </location>
</feature>
<gene>
    <name evidence="2" type="ORF">cyc_00681</name>
</gene>
<dbReference type="EMBL" id="JROU02002250">
    <property type="protein sequence ID" value="OEH73721.1"/>
    <property type="molecule type" value="Genomic_DNA"/>
</dbReference>
<comment type="caution">
    <text evidence="2">The sequence shown here is derived from an EMBL/GenBank/DDBJ whole genome shotgun (WGS) entry which is preliminary data.</text>
</comment>
<dbReference type="Proteomes" id="UP000095192">
    <property type="component" value="Unassembled WGS sequence"/>
</dbReference>
<feature type="region of interest" description="Disordered" evidence="1">
    <location>
        <begin position="232"/>
        <end position="254"/>
    </location>
</feature>
<organism evidence="2 3">
    <name type="scientific">Cyclospora cayetanensis</name>
    <dbReference type="NCBI Taxonomy" id="88456"/>
    <lineage>
        <taxon>Eukaryota</taxon>
        <taxon>Sar</taxon>
        <taxon>Alveolata</taxon>
        <taxon>Apicomplexa</taxon>
        <taxon>Conoidasida</taxon>
        <taxon>Coccidia</taxon>
        <taxon>Eucoccidiorida</taxon>
        <taxon>Eimeriorina</taxon>
        <taxon>Eimeriidae</taxon>
        <taxon>Cyclospora</taxon>
    </lineage>
</organism>
<feature type="compositionally biased region" description="Low complexity" evidence="1">
    <location>
        <begin position="29"/>
        <end position="46"/>
    </location>
</feature>
<feature type="compositionally biased region" description="Acidic residues" evidence="1">
    <location>
        <begin position="304"/>
        <end position="314"/>
    </location>
</feature>
<feature type="region of interest" description="Disordered" evidence="1">
    <location>
        <begin position="66"/>
        <end position="105"/>
    </location>
</feature>
<feature type="compositionally biased region" description="Polar residues" evidence="1">
    <location>
        <begin position="75"/>
        <end position="92"/>
    </location>
</feature>
<evidence type="ECO:0000313" key="2">
    <source>
        <dbReference type="EMBL" id="OEH73721.1"/>
    </source>
</evidence>
<feature type="compositionally biased region" description="Basic and acidic residues" evidence="1">
    <location>
        <begin position="293"/>
        <end position="303"/>
    </location>
</feature>
<dbReference type="VEuPathDB" id="ToxoDB:LOC34617810"/>
<protein>
    <submittedName>
        <fullName evidence="2">Splicing arginine serine-rich protein</fullName>
    </submittedName>
</protein>
<feature type="region of interest" description="Disordered" evidence="1">
    <location>
        <begin position="23"/>
        <end position="50"/>
    </location>
</feature>
<keyword evidence="3" id="KW-1185">Reference proteome</keyword>
<dbReference type="InParanoid" id="A0A1D3CR87"/>
<proteinExistence type="predicted"/>
<reference evidence="2 3" key="1">
    <citation type="journal article" date="2016" name="BMC Genomics">
        <title>Comparative genomics reveals Cyclospora cayetanensis possesses coccidia-like metabolism and invasion components but unique surface antigens.</title>
        <authorList>
            <person name="Liu S."/>
            <person name="Wang L."/>
            <person name="Zheng H."/>
            <person name="Xu Z."/>
            <person name="Roellig D.M."/>
            <person name="Li N."/>
            <person name="Frace M.A."/>
            <person name="Tang K."/>
            <person name="Arrowood M.J."/>
            <person name="Moss D.M."/>
            <person name="Zhang L."/>
            <person name="Feng Y."/>
            <person name="Xiao L."/>
        </authorList>
    </citation>
    <scope>NUCLEOTIDE SEQUENCE [LARGE SCALE GENOMIC DNA]</scope>
    <source>
        <strain evidence="2 3">CHN_HEN01</strain>
    </source>
</reference>